<comment type="subcellular location">
    <subcellularLocation>
        <location evidence="1 8">Cell outer membrane</location>
        <topology evidence="1 8">Multi-pass membrane protein</topology>
    </subcellularLocation>
</comment>
<dbReference type="InterPro" id="IPR012910">
    <property type="entry name" value="Plug_dom"/>
</dbReference>
<dbReference type="InterPro" id="IPR036942">
    <property type="entry name" value="Beta-barrel_TonB_sf"/>
</dbReference>
<organism evidence="14 15">
    <name type="scientific">Caulobacter vibrioides (strain ATCC 19089 / CIP 103742 / CB 15)</name>
    <name type="common">Caulobacter crescentus</name>
    <dbReference type="NCBI Taxonomy" id="190650"/>
    <lineage>
        <taxon>Bacteria</taxon>
        <taxon>Pseudomonadati</taxon>
        <taxon>Pseudomonadota</taxon>
        <taxon>Alphaproteobacteria</taxon>
        <taxon>Caulobacterales</taxon>
        <taxon>Caulobacteraceae</taxon>
        <taxon>Caulobacter</taxon>
    </lineage>
</organism>
<dbReference type="SMR" id="Q9ABL3"/>
<dbReference type="EMBL" id="AE005673">
    <property type="protein sequence ID" value="AAK22201.1"/>
    <property type="molecule type" value="Genomic_DNA"/>
</dbReference>
<dbReference type="KEGG" id="ccr:CC_0214"/>
<feature type="domain" description="TonB-dependent receptor-like beta-barrel" evidence="12">
    <location>
        <begin position="311"/>
        <end position="656"/>
    </location>
</feature>
<dbReference type="Gene3D" id="2.170.130.10">
    <property type="entry name" value="TonB-dependent receptor, plug domain"/>
    <property type="match status" value="1"/>
</dbReference>
<dbReference type="Gene3D" id="2.40.170.20">
    <property type="entry name" value="TonB-dependent receptor, beta-barrel domain"/>
    <property type="match status" value="1"/>
</dbReference>
<feature type="chain" id="PRO_5004323074" evidence="11">
    <location>
        <begin position="30"/>
        <end position="687"/>
    </location>
</feature>
<keyword evidence="4 8" id="KW-0812">Transmembrane</keyword>
<dbReference type="Proteomes" id="UP000001816">
    <property type="component" value="Chromosome"/>
</dbReference>
<dbReference type="PIR" id="E87275">
    <property type="entry name" value="E87275"/>
</dbReference>
<name>Q9ABL3_CAUVC</name>
<reference evidence="14 15" key="1">
    <citation type="journal article" date="2001" name="Proc. Natl. Acad. Sci. U.S.A.">
        <title>Complete genome sequence of Caulobacter crescentus.</title>
        <authorList>
            <person name="Nierman W.C."/>
            <person name="Feldblyum T.V."/>
            <person name="Laub M.T."/>
            <person name="Paulsen I.T."/>
            <person name="Nelson K.E."/>
            <person name="Eisen J.A."/>
            <person name="Heidelberg J.F."/>
            <person name="Alley M.R."/>
            <person name="Ohta N."/>
            <person name="Maddock J.R."/>
            <person name="Potocka I."/>
            <person name="Nelson W.C."/>
            <person name="Newton A."/>
            <person name="Stephens C."/>
            <person name="Phadke N.D."/>
            <person name="Ely B."/>
            <person name="DeBoy R.T."/>
            <person name="Dodson R.J."/>
            <person name="Durkin A.S."/>
            <person name="Gwinn M.L."/>
            <person name="Haft D.H."/>
            <person name="Kolonay J.F."/>
            <person name="Smit J."/>
            <person name="Craven M.B."/>
            <person name="Khouri H."/>
            <person name="Shetty J."/>
            <person name="Berry K."/>
            <person name="Utterback T."/>
            <person name="Tran K."/>
            <person name="Wolf A."/>
            <person name="Vamathevan J."/>
            <person name="Ermolaeva M."/>
            <person name="White O."/>
            <person name="Salzberg S.L."/>
            <person name="Venter J.C."/>
            <person name="Shapiro L."/>
            <person name="Fraser C.M."/>
        </authorList>
    </citation>
    <scope>NUCLEOTIDE SEQUENCE [LARGE SCALE GENOMIC DNA]</scope>
    <source>
        <strain evidence="15">ATCC 19089 / CB15</strain>
    </source>
</reference>
<dbReference type="eggNOG" id="COG4771">
    <property type="taxonomic scope" value="Bacteria"/>
</dbReference>
<dbReference type="AlphaFoldDB" id="Q9ABL3"/>
<dbReference type="GO" id="GO:0009279">
    <property type="term" value="C:cell outer membrane"/>
    <property type="evidence" value="ECO:0007669"/>
    <property type="project" value="UniProtKB-SubCell"/>
</dbReference>
<evidence type="ECO:0000256" key="5">
    <source>
        <dbReference type="ARBA" id="ARBA00023077"/>
    </source>
</evidence>
<keyword evidence="6 8" id="KW-0472">Membrane</keyword>
<dbReference type="BioCyc" id="CAULO:CC0214-MONOMER"/>
<dbReference type="PROSITE" id="PS52016">
    <property type="entry name" value="TONB_DEPENDENT_REC_3"/>
    <property type="match status" value="1"/>
</dbReference>
<dbReference type="InterPro" id="IPR000531">
    <property type="entry name" value="Beta-barrel_TonB"/>
</dbReference>
<dbReference type="GO" id="GO:0015344">
    <property type="term" value="F:siderophore uptake transmembrane transporter activity"/>
    <property type="evidence" value="ECO:0007669"/>
    <property type="project" value="TreeGrafter"/>
</dbReference>
<dbReference type="GO" id="GO:0044718">
    <property type="term" value="P:siderophore transmembrane transport"/>
    <property type="evidence" value="ECO:0007669"/>
    <property type="project" value="TreeGrafter"/>
</dbReference>
<feature type="domain" description="TonB-dependent receptor plug" evidence="13">
    <location>
        <begin position="60"/>
        <end position="163"/>
    </location>
</feature>
<dbReference type="Pfam" id="PF00593">
    <property type="entry name" value="TonB_dep_Rec_b-barrel"/>
    <property type="match status" value="1"/>
</dbReference>
<evidence type="ECO:0000256" key="6">
    <source>
        <dbReference type="ARBA" id="ARBA00023136"/>
    </source>
</evidence>
<dbReference type="Pfam" id="PF07715">
    <property type="entry name" value="Plug"/>
    <property type="match status" value="1"/>
</dbReference>
<evidence type="ECO:0000256" key="11">
    <source>
        <dbReference type="SAM" id="SignalP"/>
    </source>
</evidence>
<evidence type="ECO:0000256" key="10">
    <source>
        <dbReference type="SAM" id="MobiDB-lite"/>
    </source>
</evidence>
<evidence type="ECO:0000313" key="14">
    <source>
        <dbReference type="EMBL" id="AAK22201.1"/>
    </source>
</evidence>
<dbReference type="STRING" id="190650.CC_0214"/>
<keyword evidence="14" id="KW-0675">Receptor</keyword>
<evidence type="ECO:0000256" key="9">
    <source>
        <dbReference type="RuleBase" id="RU003357"/>
    </source>
</evidence>
<dbReference type="PROSITE" id="PS51318">
    <property type="entry name" value="TAT"/>
    <property type="match status" value="1"/>
</dbReference>
<evidence type="ECO:0000256" key="1">
    <source>
        <dbReference type="ARBA" id="ARBA00004571"/>
    </source>
</evidence>
<feature type="region of interest" description="Disordered" evidence="10">
    <location>
        <begin position="282"/>
        <end position="303"/>
    </location>
</feature>
<evidence type="ECO:0000256" key="7">
    <source>
        <dbReference type="ARBA" id="ARBA00023237"/>
    </source>
</evidence>
<keyword evidence="11" id="KW-0732">Signal</keyword>
<gene>
    <name evidence="14" type="ordered locus">CC_0214</name>
</gene>
<evidence type="ECO:0000256" key="3">
    <source>
        <dbReference type="ARBA" id="ARBA00022452"/>
    </source>
</evidence>
<proteinExistence type="inferred from homology"/>
<dbReference type="InterPro" id="IPR037066">
    <property type="entry name" value="Plug_dom_sf"/>
</dbReference>
<keyword evidence="2 8" id="KW-0813">Transport</keyword>
<accession>Q9ABL3</accession>
<dbReference type="PANTHER" id="PTHR30069:SF40">
    <property type="entry name" value="TONB-DEPENDENT RECEPTOR NMB0964-RELATED"/>
    <property type="match status" value="1"/>
</dbReference>
<dbReference type="SUPFAM" id="SSF56935">
    <property type="entry name" value="Porins"/>
    <property type="match status" value="1"/>
</dbReference>
<protein>
    <submittedName>
        <fullName evidence="14">TonB-dependent receptor</fullName>
    </submittedName>
</protein>
<feature type="signal peptide" evidence="11">
    <location>
        <begin position="1"/>
        <end position="29"/>
    </location>
</feature>
<dbReference type="HOGENOM" id="CLU_008287_10_1_5"/>
<evidence type="ECO:0000259" key="12">
    <source>
        <dbReference type="Pfam" id="PF00593"/>
    </source>
</evidence>
<feature type="compositionally biased region" description="Basic and acidic residues" evidence="10">
    <location>
        <begin position="287"/>
        <end position="302"/>
    </location>
</feature>
<dbReference type="PANTHER" id="PTHR30069">
    <property type="entry name" value="TONB-DEPENDENT OUTER MEMBRANE RECEPTOR"/>
    <property type="match status" value="1"/>
</dbReference>
<keyword evidence="3 8" id="KW-1134">Transmembrane beta strand</keyword>
<dbReference type="EnsemblBacteria" id="AAK22201">
    <property type="protein sequence ID" value="AAK22201"/>
    <property type="gene ID" value="CC_0214"/>
</dbReference>
<keyword evidence="5 9" id="KW-0798">TonB box</keyword>
<keyword evidence="15" id="KW-1185">Reference proteome</keyword>
<keyword evidence="7 8" id="KW-0998">Cell outer membrane</keyword>
<dbReference type="PATRIC" id="fig|190650.5.peg.211"/>
<dbReference type="InterPro" id="IPR006311">
    <property type="entry name" value="TAT_signal"/>
</dbReference>
<dbReference type="InterPro" id="IPR039426">
    <property type="entry name" value="TonB-dep_rcpt-like"/>
</dbReference>
<sequence length="687" mass="72787">MVSGPNMIRRVALSAASLLVLAAATAAHAKDAAAPPASAQDAEVSKVIVTAAPYGVSADALTASVAVLDRTDLDLAAPKGLGDALAGLPGVRSTTFGAGASRPVVRGLAGPRVQVLTNGVGQIDASALSPDHQVATDPGEAERIEVLRGPAALAYGGSAIGGVVNIIDDRISTQQPIDGMSGRLLASRGTGDDSYALSGAVHATVGPMVLTLDALKRESKDYKIPVYPESARQLALEGETAEGGAGRLENSAVDLETFGAGLSYVGDKGFVGMSIKRTDSTYGVPGHAHEHEGEAEAGHEEESAVTIGLKQTRIDLRGEYDADLGPFAKVRFSGGHADYTHTEFEGDAVGTKFTSDGYEGRLELVQTERGGWKGAVGVQALRRNFDAIGDEAYVPKTKITEFGAFTQQRLELDGYGYEGGLRIDTRELDSLKGKADFTNLSGSVGAFWRPTTESFVGLALSRSSRAPTESELFAEGPHAATRGFEIGDADLKEETATSLEATLHYGGERVSGDLHLYIARYDGFIDLRPTGDEEDGLAVYRYVQTDAEFRGFEAELAYRVWTDGQRSVNLHAGADFVRGSSDLGPPARIPPYSVSLKASYQAPMWSGDVEVRRTGGQERVAQMELPTDGYTVLNATLAWKPAGNARVRLFLDGRNLTNEEVREHVSFLKDIAPSPGRQVRAGIALRF</sequence>
<evidence type="ECO:0000313" key="15">
    <source>
        <dbReference type="Proteomes" id="UP000001816"/>
    </source>
</evidence>
<comment type="similarity">
    <text evidence="8 9">Belongs to the TonB-dependent receptor family.</text>
</comment>
<evidence type="ECO:0000256" key="2">
    <source>
        <dbReference type="ARBA" id="ARBA00022448"/>
    </source>
</evidence>
<evidence type="ECO:0000256" key="8">
    <source>
        <dbReference type="PROSITE-ProRule" id="PRU01360"/>
    </source>
</evidence>
<evidence type="ECO:0000259" key="13">
    <source>
        <dbReference type="Pfam" id="PF07715"/>
    </source>
</evidence>
<evidence type="ECO:0000256" key="4">
    <source>
        <dbReference type="ARBA" id="ARBA00022692"/>
    </source>
</evidence>